<comment type="caution">
    <text evidence="8">The sequence shown here is derived from an EMBL/GenBank/DDBJ whole genome shotgun (WGS) entry which is preliminary data.</text>
</comment>
<dbReference type="PANTHER" id="PTHR43549">
    <property type="entry name" value="MULTIDRUG RESISTANCE PROTEIN YPNP-RELATED"/>
    <property type="match status" value="1"/>
</dbReference>
<feature type="transmembrane region" description="Helical" evidence="7">
    <location>
        <begin position="198"/>
        <end position="220"/>
    </location>
</feature>
<dbReference type="GO" id="GO:0005886">
    <property type="term" value="C:plasma membrane"/>
    <property type="evidence" value="ECO:0007669"/>
    <property type="project" value="UniProtKB-SubCell"/>
</dbReference>
<evidence type="ECO:0000256" key="2">
    <source>
        <dbReference type="ARBA" id="ARBA00022448"/>
    </source>
</evidence>
<dbReference type="Proteomes" id="UP000657006">
    <property type="component" value="Unassembled WGS sequence"/>
</dbReference>
<dbReference type="GO" id="GO:0015297">
    <property type="term" value="F:antiporter activity"/>
    <property type="evidence" value="ECO:0007669"/>
    <property type="project" value="InterPro"/>
</dbReference>
<dbReference type="InterPro" id="IPR052031">
    <property type="entry name" value="Membrane_Transporter-Flippase"/>
</dbReference>
<feature type="transmembrane region" description="Helical" evidence="7">
    <location>
        <begin position="17"/>
        <end position="38"/>
    </location>
</feature>
<dbReference type="EMBL" id="JACRSQ010000016">
    <property type="protein sequence ID" value="MBC8544117.1"/>
    <property type="molecule type" value="Genomic_DNA"/>
</dbReference>
<dbReference type="CDD" id="cd13144">
    <property type="entry name" value="MATE_like_4"/>
    <property type="match status" value="1"/>
</dbReference>
<comment type="subcellular location">
    <subcellularLocation>
        <location evidence="1">Cell membrane</location>
        <topology evidence="1">Multi-pass membrane protein</topology>
    </subcellularLocation>
</comment>
<feature type="transmembrane region" description="Helical" evidence="7">
    <location>
        <begin position="99"/>
        <end position="123"/>
    </location>
</feature>
<feature type="transmembrane region" description="Helical" evidence="7">
    <location>
        <begin position="58"/>
        <end position="79"/>
    </location>
</feature>
<evidence type="ECO:0000313" key="9">
    <source>
        <dbReference type="Proteomes" id="UP000657006"/>
    </source>
</evidence>
<keyword evidence="3" id="KW-1003">Cell membrane</keyword>
<dbReference type="PANTHER" id="PTHR43549:SF3">
    <property type="entry name" value="MULTIDRUG RESISTANCE PROTEIN YPNP-RELATED"/>
    <property type="match status" value="1"/>
</dbReference>
<organism evidence="8 9">
    <name type="scientific">Bianquea renquensis</name>
    <dbReference type="NCBI Taxonomy" id="2763661"/>
    <lineage>
        <taxon>Bacteria</taxon>
        <taxon>Bacillati</taxon>
        <taxon>Bacillota</taxon>
        <taxon>Clostridia</taxon>
        <taxon>Eubacteriales</taxon>
        <taxon>Bianqueaceae</taxon>
        <taxon>Bianquea</taxon>
    </lineage>
</organism>
<dbReference type="AlphaFoldDB" id="A0A926DUU6"/>
<feature type="transmembrane region" description="Helical" evidence="7">
    <location>
        <begin position="175"/>
        <end position="192"/>
    </location>
</feature>
<keyword evidence="9" id="KW-1185">Reference proteome</keyword>
<evidence type="ECO:0000256" key="7">
    <source>
        <dbReference type="SAM" id="Phobius"/>
    </source>
</evidence>
<evidence type="ECO:0000313" key="8">
    <source>
        <dbReference type="EMBL" id="MBC8544117.1"/>
    </source>
</evidence>
<feature type="transmembrane region" description="Helical" evidence="7">
    <location>
        <begin position="135"/>
        <end position="154"/>
    </location>
</feature>
<dbReference type="InterPro" id="IPR048279">
    <property type="entry name" value="MdtK-like"/>
</dbReference>
<feature type="transmembrane region" description="Helical" evidence="7">
    <location>
        <begin position="420"/>
        <end position="439"/>
    </location>
</feature>
<feature type="transmembrane region" description="Helical" evidence="7">
    <location>
        <begin position="288"/>
        <end position="308"/>
    </location>
</feature>
<feature type="transmembrane region" description="Helical" evidence="7">
    <location>
        <begin position="390"/>
        <end position="414"/>
    </location>
</feature>
<evidence type="ECO:0000256" key="1">
    <source>
        <dbReference type="ARBA" id="ARBA00004651"/>
    </source>
</evidence>
<keyword evidence="5 7" id="KW-1133">Transmembrane helix</keyword>
<dbReference type="NCBIfam" id="TIGR00797">
    <property type="entry name" value="matE"/>
    <property type="match status" value="1"/>
</dbReference>
<feature type="transmembrane region" description="Helical" evidence="7">
    <location>
        <begin position="320"/>
        <end position="341"/>
    </location>
</feature>
<gene>
    <name evidence="8" type="ORF">H8730_11220</name>
</gene>
<name>A0A926DUU6_9FIRM</name>
<evidence type="ECO:0000256" key="4">
    <source>
        <dbReference type="ARBA" id="ARBA00022692"/>
    </source>
</evidence>
<accession>A0A926DUU6</accession>
<feature type="transmembrane region" description="Helical" evidence="7">
    <location>
        <begin position="243"/>
        <end position="268"/>
    </location>
</feature>
<dbReference type="PIRSF" id="PIRSF006603">
    <property type="entry name" value="DinF"/>
    <property type="match status" value="1"/>
</dbReference>
<keyword evidence="4 7" id="KW-0812">Transmembrane</keyword>
<dbReference type="GO" id="GO:0042910">
    <property type="term" value="F:xenobiotic transmembrane transporter activity"/>
    <property type="evidence" value="ECO:0007669"/>
    <property type="project" value="InterPro"/>
</dbReference>
<proteinExistence type="predicted"/>
<dbReference type="Pfam" id="PF01554">
    <property type="entry name" value="MatE"/>
    <property type="match status" value="2"/>
</dbReference>
<sequence length="468" mass="50970">MTQPKENKMGVMPINKLLISMSLPMIISMLVQALYNIVDSMFVSQLSENALTAVSLAFPAQNLMIAVATGTGVGINALLSKSLGEKNRSVANKTACNGVFLAFFSFLVFAVAGLFFAHTFFTLQTDIPDIVSDGTSYLTICCVFSFGVFFQVTFERLLQSTGKTFYTMITQGTGAIINIILDPILIFGLLGFPRMGVAGAAIATVAGQIVAALLALYFNLTKNEELHFSRETFRLEGHIIKRIYAVGVPSIIMASIGSVMTFGMNKILIGFTSTATAVFGVYFKLQSFIFMPIFGLNNGMVPIIAYNYGARKKERIMKTLRLSITYAVSMMVIGLLIFWLFPVQLLSIFNASETLIQIGVPALRTISLSFIFAGFCICTLSLCQALGHGLLSLFVSVVRQLVILLPCAFILSRLGGLEATWWAFPIAEIASVALSALFLRHIYHKEIAPLDTAEEGFAENLDPEATSL</sequence>
<evidence type="ECO:0000256" key="5">
    <source>
        <dbReference type="ARBA" id="ARBA00022989"/>
    </source>
</evidence>
<keyword evidence="6 7" id="KW-0472">Membrane</keyword>
<reference evidence="8" key="1">
    <citation type="submission" date="2020-08" db="EMBL/GenBank/DDBJ databases">
        <title>Genome public.</title>
        <authorList>
            <person name="Liu C."/>
            <person name="Sun Q."/>
        </authorList>
    </citation>
    <scope>NUCLEOTIDE SEQUENCE</scope>
    <source>
        <strain evidence="8">NSJ-32</strain>
    </source>
</reference>
<dbReference type="InterPro" id="IPR002528">
    <property type="entry name" value="MATE_fam"/>
</dbReference>
<feature type="transmembrane region" description="Helical" evidence="7">
    <location>
        <begin position="361"/>
        <end position="383"/>
    </location>
</feature>
<evidence type="ECO:0000256" key="6">
    <source>
        <dbReference type="ARBA" id="ARBA00023136"/>
    </source>
</evidence>
<keyword evidence="2" id="KW-0813">Transport</keyword>
<protein>
    <submittedName>
        <fullName evidence="8">MATE family efflux transporter</fullName>
    </submittedName>
</protein>
<evidence type="ECO:0000256" key="3">
    <source>
        <dbReference type="ARBA" id="ARBA00022475"/>
    </source>
</evidence>